<keyword evidence="3" id="KW-1185">Reference proteome</keyword>
<organism evidence="2 3">
    <name type="scientific">Trifolium medium</name>
    <dbReference type="NCBI Taxonomy" id="97028"/>
    <lineage>
        <taxon>Eukaryota</taxon>
        <taxon>Viridiplantae</taxon>
        <taxon>Streptophyta</taxon>
        <taxon>Embryophyta</taxon>
        <taxon>Tracheophyta</taxon>
        <taxon>Spermatophyta</taxon>
        <taxon>Magnoliopsida</taxon>
        <taxon>eudicotyledons</taxon>
        <taxon>Gunneridae</taxon>
        <taxon>Pentapetalae</taxon>
        <taxon>rosids</taxon>
        <taxon>fabids</taxon>
        <taxon>Fabales</taxon>
        <taxon>Fabaceae</taxon>
        <taxon>Papilionoideae</taxon>
        <taxon>50 kb inversion clade</taxon>
        <taxon>NPAAA clade</taxon>
        <taxon>Hologalegina</taxon>
        <taxon>IRL clade</taxon>
        <taxon>Trifolieae</taxon>
        <taxon>Trifolium</taxon>
    </lineage>
</organism>
<accession>A0A392TUW0</accession>
<evidence type="ECO:0000313" key="2">
    <source>
        <dbReference type="EMBL" id="MCI64688.1"/>
    </source>
</evidence>
<dbReference type="Proteomes" id="UP000265520">
    <property type="component" value="Unassembled WGS sequence"/>
</dbReference>
<comment type="caution">
    <text evidence="2">The sequence shown here is derived from an EMBL/GenBank/DDBJ whole genome shotgun (WGS) entry which is preliminary data.</text>
</comment>
<sequence length="29" mass="3190">MHDRPQEESTPPPVYATAEPQAIVAPYPP</sequence>
<reference evidence="2 3" key="1">
    <citation type="journal article" date="2018" name="Front. Plant Sci.">
        <title>Red Clover (Trifolium pratense) and Zigzag Clover (T. medium) - A Picture of Genomic Similarities and Differences.</title>
        <authorList>
            <person name="Dluhosova J."/>
            <person name="Istvanek J."/>
            <person name="Nedelnik J."/>
            <person name="Repkova J."/>
        </authorList>
    </citation>
    <scope>NUCLEOTIDE SEQUENCE [LARGE SCALE GENOMIC DNA]</scope>
    <source>
        <strain evidence="3">cv. 10/8</strain>
        <tissue evidence="2">Leaf</tissue>
    </source>
</reference>
<evidence type="ECO:0000256" key="1">
    <source>
        <dbReference type="SAM" id="MobiDB-lite"/>
    </source>
</evidence>
<feature type="region of interest" description="Disordered" evidence="1">
    <location>
        <begin position="1"/>
        <end position="29"/>
    </location>
</feature>
<protein>
    <submittedName>
        <fullName evidence="2">Uncharacterized protein</fullName>
    </submittedName>
</protein>
<name>A0A392TUW0_9FABA</name>
<proteinExistence type="predicted"/>
<evidence type="ECO:0000313" key="3">
    <source>
        <dbReference type="Proteomes" id="UP000265520"/>
    </source>
</evidence>
<dbReference type="AlphaFoldDB" id="A0A392TUW0"/>
<dbReference type="EMBL" id="LXQA010661124">
    <property type="protein sequence ID" value="MCI64688.1"/>
    <property type="molecule type" value="Genomic_DNA"/>
</dbReference>
<feature type="non-terminal residue" evidence="2">
    <location>
        <position position="29"/>
    </location>
</feature>